<evidence type="ECO:0000313" key="4">
    <source>
        <dbReference type="EMBL" id="CAG7832430.1"/>
    </source>
</evidence>
<comment type="similarity">
    <text evidence="1">Belongs to the heat shock protein 70 family.</text>
</comment>
<dbReference type="AlphaFoldDB" id="A0A8J2M4B6"/>
<keyword evidence="3" id="KW-0067">ATP-binding</keyword>
<proteinExistence type="inferred from homology"/>
<dbReference type="GO" id="GO:0005524">
    <property type="term" value="F:ATP binding"/>
    <property type="evidence" value="ECO:0007669"/>
    <property type="project" value="UniProtKB-KW"/>
</dbReference>
<dbReference type="EMBL" id="CAJVCH010565047">
    <property type="protein sequence ID" value="CAG7832430.1"/>
    <property type="molecule type" value="Genomic_DNA"/>
</dbReference>
<dbReference type="PANTHER" id="PTHR19375">
    <property type="entry name" value="HEAT SHOCK PROTEIN 70KDA"/>
    <property type="match status" value="1"/>
</dbReference>
<accession>A0A8J2M4B6</accession>
<name>A0A8J2M4B6_9HEXA</name>
<keyword evidence="5" id="KW-1185">Reference proteome</keyword>
<dbReference type="Proteomes" id="UP000708208">
    <property type="component" value="Unassembled WGS sequence"/>
</dbReference>
<gene>
    <name evidence="4" type="ORF">AFUS01_LOCUS42114</name>
</gene>
<evidence type="ECO:0000256" key="2">
    <source>
        <dbReference type="ARBA" id="ARBA00022741"/>
    </source>
</evidence>
<sequence>MATKAAPAYSFNDVYPLPIGVKVRLVEGRDFSTVLPRNSRIPCSVKRTYYTVKDNQSAVKVSIYEGEEQLVANNFSLGDFEMNLPPGTPKDEPFDVHMNLDDDGILHVKYEFRKNNTVKELIVNETKGRLTTAEISNFKMEELEFYTLSSEDLEY</sequence>
<reference evidence="4" key="1">
    <citation type="submission" date="2021-06" db="EMBL/GenBank/DDBJ databases">
        <authorList>
            <person name="Hodson N. C."/>
            <person name="Mongue J. A."/>
            <person name="Jaron S. K."/>
        </authorList>
    </citation>
    <scope>NUCLEOTIDE SEQUENCE</scope>
</reference>
<evidence type="ECO:0000256" key="3">
    <source>
        <dbReference type="ARBA" id="ARBA00022840"/>
    </source>
</evidence>
<comment type="caution">
    <text evidence="4">The sequence shown here is derived from an EMBL/GenBank/DDBJ whole genome shotgun (WGS) entry which is preliminary data.</text>
</comment>
<evidence type="ECO:0000256" key="1">
    <source>
        <dbReference type="ARBA" id="ARBA00007381"/>
    </source>
</evidence>
<dbReference type="Pfam" id="PF00012">
    <property type="entry name" value="HSP70"/>
    <property type="match status" value="1"/>
</dbReference>
<dbReference type="InterPro" id="IPR013126">
    <property type="entry name" value="Hsp_70_fam"/>
</dbReference>
<protein>
    <submittedName>
        <fullName evidence="4">Uncharacterized protein</fullName>
    </submittedName>
</protein>
<evidence type="ECO:0000313" key="5">
    <source>
        <dbReference type="Proteomes" id="UP000708208"/>
    </source>
</evidence>
<organism evidence="4 5">
    <name type="scientific">Allacma fusca</name>
    <dbReference type="NCBI Taxonomy" id="39272"/>
    <lineage>
        <taxon>Eukaryota</taxon>
        <taxon>Metazoa</taxon>
        <taxon>Ecdysozoa</taxon>
        <taxon>Arthropoda</taxon>
        <taxon>Hexapoda</taxon>
        <taxon>Collembola</taxon>
        <taxon>Symphypleona</taxon>
        <taxon>Sminthuridae</taxon>
        <taxon>Allacma</taxon>
    </lineage>
</organism>
<keyword evidence="2" id="KW-0547">Nucleotide-binding</keyword>
<dbReference type="OrthoDB" id="2401965at2759"/>
<dbReference type="GO" id="GO:0140662">
    <property type="term" value="F:ATP-dependent protein folding chaperone"/>
    <property type="evidence" value="ECO:0007669"/>
    <property type="project" value="InterPro"/>
</dbReference>